<name>A0ABQ6HC18_9GAMM</name>
<evidence type="ECO:0000256" key="1">
    <source>
        <dbReference type="SAM" id="SignalP"/>
    </source>
</evidence>
<comment type="caution">
    <text evidence="2">The sequence shown here is derived from an EMBL/GenBank/DDBJ whole genome shotgun (WGS) entry which is preliminary data.</text>
</comment>
<protein>
    <recommendedName>
        <fullName evidence="4">Solute-binding protein family 3/N-terminal domain-containing protein</fullName>
    </recommendedName>
</protein>
<dbReference type="RefSeq" id="WP_284297951.1">
    <property type="nucleotide sequence ID" value="NZ_BSSV01000003.1"/>
</dbReference>
<keyword evidence="3" id="KW-1185">Reference proteome</keyword>
<organism evidence="2 3">
    <name type="scientific">Thalassotalea loyana</name>
    <dbReference type="NCBI Taxonomy" id="280483"/>
    <lineage>
        <taxon>Bacteria</taxon>
        <taxon>Pseudomonadati</taxon>
        <taxon>Pseudomonadota</taxon>
        <taxon>Gammaproteobacteria</taxon>
        <taxon>Alteromonadales</taxon>
        <taxon>Colwelliaceae</taxon>
        <taxon>Thalassotalea</taxon>
    </lineage>
</organism>
<dbReference type="SUPFAM" id="SSF53850">
    <property type="entry name" value="Periplasmic binding protein-like II"/>
    <property type="match status" value="1"/>
</dbReference>
<gene>
    <name evidence="2" type="ORF">tloyanaT_19000</name>
</gene>
<dbReference type="EMBL" id="BSSV01000003">
    <property type="protein sequence ID" value="GLX85648.1"/>
    <property type="molecule type" value="Genomic_DNA"/>
</dbReference>
<accession>A0ABQ6HC18</accession>
<dbReference type="Proteomes" id="UP001157134">
    <property type="component" value="Unassembled WGS sequence"/>
</dbReference>
<feature type="signal peptide" evidence="1">
    <location>
        <begin position="1"/>
        <end position="27"/>
    </location>
</feature>
<evidence type="ECO:0000313" key="2">
    <source>
        <dbReference type="EMBL" id="GLX85648.1"/>
    </source>
</evidence>
<sequence>MNMLFRCGQHLLAVIALSIVITLSVHACPESKITVAGGHFPPYSYIDRYSKKCIGSLVQELEQLIDTLGYHVDSFCAPSARIYQMIDNGQVDLTINTKSTKLLKDNVTFLPLKMTDFSLSLYQSIEADDVKVIAGVRGYSYGGKRQEFIDDGFVFIDFPDTESSTRFFLTGRAKYLMAYDEPFNFYVNSREMIPKIAYRKSLLSKEGAYIAVSTKSDLHDALVTQFSSLAGTKPKN</sequence>
<evidence type="ECO:0008006" key="4">
    <source>
        <dbReference type="Google" id="ProtNLM"/>
    </source>
</evidence>
<proteinExistence type="predicted"/>
<reference evidence="2 3" key="1">
    <citation type="submission" date="2023-03" db="EMBL/GenBank/DDBJ databases">
        <title>Thalassotalea loyana LMG 22536T draft genome sequence.</title>
        <authorList>
            <person name="Sawabe T."/>
        </authorList>
    </citation>
    <scope>NUCLEOTIDE SEQUENCE [LARGE SCALE GENOMIC DNA]</scope>
    <source>
        <strain evidence="2 3">LMG 22536</strain>
    </source>
</reference>
<keyword evidence="1" id="KW-0732">Signal</keyword>
<dbReference type="Gene3D" id="3.40.190.10">
    <property type="entry name" value="Periplasmic binding protein-like II"/>
    <property type="match status" value="1"/>
</dbReference>
<evidence type="ECO:0000313" key="3">
    <source>
        <dbReference type="Proteomes" id="UP001157134"/>
    </source>
</evidence>
<feature type="chain" id="PRO_5046932362" description="Solute-binding protein family 3/N-terminal domain-containing protein" evidence="1">
    <location>
        <begin position="28"/>
        <end position="236"/>
    </location>
</feature>